<evidence type="ECO:0000259" key="2">
    <source>
        <dbReference type="Pfam" id="PF04717"/>
    </source>
</evidence>
<dbReference type="Pfam" id="PF22178">
    <property type="entry name" value="Gp5_trimer_C"/>
    <property type="match status" value="1"/>
</dbReference>
<dbReference type="EMBL" id="ARXV01000001">
    <property type="protein sequence ID" value="KGD66581.1"/>
    <property type="molecule type" value="Genomic_DNA"/>
</dbReference>
<dbReference type="eggNOG" id="COG3501">
    <property type="taxonomic scope" value="Bacteria"/>
</dbReference>
<dbReference type="NCBIfam" id="TIGR03361">
    <property type="entry name" value="VI_Rhs_Vgr"/>
    <property type="match status" value="1"/>
</dbReference>
<evidence type="ECO:0000259" key="3">
    <source>
        <dbReference type="Pfam" id="PF22178"/>
    </source>
</evidence>
<evidence type="ECO:0000313" key="4">
    <source>
        <dbReference type="EMBL" id="KGD66581.1"/>
    </source>
</evidence>
<reference evidence="4 5" key="1">
    <citation type="submission" date="2012-09" db="EMBL/GenBank/DDBJ databases">
        <title>Genome Sequence of alkane-degrading Bacterium Alcanivorax sp. 19-m-6.</title>
        <authorList>
            <person name="Lai Q."/>
            <person name="Shao Z."/>
        </authorList>
    </citation>
    <scope>NUCLEOTIDE SEQUENCE [LARGE SCALE GENOMIC DNA]</scope>
    <source>
        <strain evidence="4 5">19-m-6</strain>
    </source>
</reference>
<dbReference type="Gene3D" id="2.40.50.230">
    <property type="entry name" value="Gp5 N-terminal domain"/>
    <property type="match status" value="1"/>
</dbReference>
<name>A0A095SPM3_9GAMM</name>
<comment type="caution">
    <text evidence="4">The sequence shown here is derived from an EMBL/GenBank/DDBJ whole genome shotgun (WGS) entry which is preliminary data.</text>
</comment>
<dbReference type="RefSeq" id="WP_035229595.1">
    <property type="nucleotide sequence ID" value="NZ_ARXV01000001.1"/>
</dbReference>
<dbReference type="STRING" id="1177154.Y5S_00248"/>
<evidence type="ECO:0000313" key="5">
    <source>
        <dbReference type="Proteomes" id="UP000029444"/>
    </source>
</evidence>
<dbReference type="Gene3D" id="4.10.220.110">
    <property type="match status" value="1"/>
</dbReference>
<organism evidence="4 5">
    <name type="scientific">Alcanivorax nanhaiticus</name>
    <dbReference type="NCBI Taxonomy" id="1177154"/>
    <lineage>
        <taxon>Bacteria</taxon>
        <taxon>Pseudomonadati</taxon>
        <taxon>Pseudomonadota</taxon>
        <taxon>Gammaproteobacteria</taxon>
        <taxon>Oceanospirillales</taxon>
        <taxon>Alcanivoracaceae</taxon>
        <taxon>Alcanivorax</taxon>
    </lineage>
</organism>
<comment type="similarity">
    <text evidence="1">Belongs to the VgrG protein family.</text>
</comment>
<feature type="domain" description="Gp5/Type VI secretion system Vgr protein OB-fold" evidence="2">
    <location>
        <begin position="455"/>
        <end position="521"/>
    </location>
</feature>
<dbReference type="Gene3D" id="3.55.50.10">
    <property type="entry name" value="Baseplate protein-like domains"/>
    <property type="match status" value="1"/>
</dbReference>
<dbReference type="SUPFAM" id="SSF69255">
    <property type="entry name" value="gp5 N-terminal domain-like"/>
    <property type="match status" value="1"/>
</dbReference>
<dbReference type="Gene3D" id="2.30.110.50">
    <property type="match status" value="1"/>
</dbReference>
<dbReference type="PATRIC" id="fig|1177154.3.peg.249"/>
<dbReference type="InterPro" id="IPR054030">
    <property type="entry name" value="Gp5_Vgr_C"/>
</dbReference>
<dbReference type="OrthoDB" id="9762420at2"/>
<dbReference type="NCBIfam" id="TIGR01646">
    <property type="entry name" value="vgr_GE"/>
    <property type="match status" value="1"/>
</dbReference>
<dbReference type="InterPro" id="IPR006531">
    <property type="entry name" value="Gp5/Vgr_OB"/>
</dbReference>
<dbReference type="Pfam" id="PF05954">
    <property type="entry name" value="Phage_GPD"/>
    <property type="match status" value="1"/>
</dbReference>
<gene>
    <name evidence="4" type="ORF">Y5S_00248</name>
</gene>
<dbReference type="AlphaFoldDB" id="A0A095SPM3"/>
<keyword evidence="5" id="KW-1185">Reference proteome</keyword>
<dbReference type="SUPFAM" id="SSF69279">
    <property type="entry name" value="Phage tail proteins"/>
    <property type="match status" value="2"/>
</dbReference>
<feature type="domain" description="Gp5/Type VI secretion system Vgr C-terminal trimerisation" evidence="3">
    <location>
        <begin position="543"/>
        <end position="626"/>
    </location>
</feature>
<dbReference type="Pfam" id="PF04717">
    <property type="entry name" value="Phage_base_V"/>
    <property type="match status" value="1"/>
</dbReference>
<dbReference type="InterPro" id="IPR037026">
    <property type="entry name" value="Vgr_OB-fold_dom_sf"/>
</dbReference>
<sequence>MKPDDIFESALSKLTGKAGQMDSPLSNLGGVSGGMDTQGGLGALAKSITDGGSLTEQLLTGLGEAAGISMTTLVEAPKCRFFIDVAGLGEEALAVECFASRDLGLSSLGRMQVDVLARINPALASMPGEPATLRVEGAGAQQQHFGFMVEAVEELGASPEGPRLRLHLVSPLYPLALNRHNRVFLNKTVQEIISQVMEEAGFNADTITIEIKQSLPTRAMTVQYEESDLEFLTRLLARDGIFYTAAHQERGAHLYFLDDSNRLQDILGSAMLEYHPRSGQPSDSECVFQLTRTLHWRSGTFNLHDHNPDTPDADPKGYAEGLGGRGDQHFWGVNAVDADQCSTLARIRCEVEDVQRQTVIARADTGQFIPGMKLILSGHPQHDGEWLVAAVNIQGDQRVGHAFGQNSDQPGLQSELTLVPVSIPWRSAAQWRRSPVHGTFSALVEGDGSEYAYLDDQGRYRIRFPFDLSDTPKGEASPPVRLMQPYGGPDSGLHLPLHAGTEVMLSCVNGDIDRPVILGALSNPVTPGPVSASNPSQHILRTRGGNELLMEDRAGEERIELFTRDRQNRLSLDARADAQQVTLESIDGDMTIRAGSNMTTEVGGSQTWQVGEDQTITVTRDLKLMTQEGEVELQAGSDLLFKAGDNLRMATNNGNLNVHAGKDLILKTENSFSLDVVSGDASMVVNSGKLGMDVQGAIILRGSGSAPIRLSQGGGSIEITPGGDLIIDGSNVEISGGSIKVDGQMVGSN</sequence>
<evidence type="ECO:0000256" key="1">
    <source>
        <dbReference type="ARBA" id="ARBA00005558"/>
    </source>
</evidence>
<dbReference type="InterPro" id="IPR017847">
    <property type="entry name" value="T6SS_RhsGE_Vgr_subset"/>
</dbReference>
<dbReference type="InterPro" id="IPR006533">
    <property type="entry name" value="T6SS_Vgr_RhsGE"/>
</dbReference>
<protein>
    <submittedName>
        <fullName evidence="4">Rhs element protein VgrE</fullName>
    </submittedName>
</protein>
<accession>A0A095SPM3</accession>
<proteinExistence type="inferred from homology"/>
<dbReference type="SUPFAM" id="SSF69349">
    <property type="entry name" value="Phage fibre proteins"/>
    <property type="match status" value="1"/>
</dbReference>
<dbReference type="Proteomes" id="UP000029444">
    <property type="component" value="Unassembled WGS sequence"/>
</dbReference>